<evidence type="ECO:0000256" key="2">
    <source>
        <dbReference type="ARBA" id="ARBA00009320"/>
    </source>
</evidence>
<keyword evidence="4" id="KW-0808">Transferase</keyword>
<evidence type="ECO:0000256" key="5">
    <source>
        <dbReference type="ARBA" id="ARBA00022898"/>
    </source>
</evidence>
<dbReference type="SUPFAM" id="SSF56752">
    <property type="entry name" value="D-aminoacid aminotransferase-like PLP-dependent enzymes"/>
    <property type="match status" value="1"/>
</dbReference>
<evidence type="ECO:0000313" key="9">
    <source>
        <dbReference type="Proteomes" id="UP000601435"/>
    </source>
</evidence>
<dbReference type="PANTHER" id="PTHR42825">
    <property type="entry name" value="AMINO ACID AMINOTRANSFERASE"/>
    <property type="match status" value="1"/>
</dbReference>
<dbReference type="Gene3D" id="3.30.470.10">
    <property type="match status" value="1"/>
</dbReference>
<feature type="signal peptide" evidence="7">
    <location>
        <begin position="1"/>
        <end position="20"/>
    </location>
</feature>
<protein>
    <submittedName>
        <fullName evidence="8">IlvE protein</fullName>
    </submittedName>
</protein>
<dbReference type="Gene3D" id="3.20.10.10">
    <property type="entry name" value="D-amino Acid Aminotransferase, subunit A, domain 2"/>
    <property type="match status" value="1"/>
</dbReference>
<reference evidence="8" key="1">
    <citation type="submission" date="2021-02" db="EMBL/GenBank/DDBJ databases">
        <authorList>
            <person name="Dougan E. K."/>
            <person name="Rhodes N."/>
            <person name="Thang M."/>
            <person name="Chan C."/>
        </authorList>
    </citation>
    <scope>NUCLEOTIDE SEQUENCE</scope>
</reference>
<sequence length="642" mass="68951">MSQTWSRFLVLALLIVLPAGQLPLPRTSGCGAPSPGAATAPLQDAVEGIAGLMQRFEQMQPRIAALPPAELQQIEEPAQRLHERFEQMQQKLMARSGGPDLEEEAIVFHRDLAVFVDQVSSRLGIGTGSPKPGQLGSLGLGASTGPVGGGFAPVSLGSLPGPDRGSAGLGGAASESTERRLQAAMQAIQSGMQRFEALHPKLPNLPPQAFNTLANQAQQLHEEFLTLQRKGIQLAGDGRQPMLEADAAPYADQLESFVARQINLVNEAEQQVQQLGGAGGYQGMLGTRLPSVQSTMPGTSMPQMQASPASAPGQVTPTTDAKLSAVIDKVIRLMQEFQGILPQLSRVSQQAIAPLANVGTSQQTQLVHELGALKTGQSWTALNYRAMMRNVPERSGCVWKDGSWGELSLIKEPFLRLHVNSVALHYGQTVWEGMKAFHCKDGSVRVFNDVANHERLSRGAKRMLIPELSLEKFREAVDFCVRNNVPFLPPYGTGGALYLRPILLGTGPALGLAPAKEYAFLVICSPVMNYFASAGPEILEKGVAGKVVLNYDRSAARGMGSIKCSGNYGADLWPSAEHKAEGFMVGLYLDPTEQRYIEEFNVTNFATITKDGKYITPERASKSAVGMLLLARRTIVTVVVAA</sequence>
<dbReference type="InterPro" id="IPR043131">
    <property type="entry name" value="BCAT-like_N"/>
</dbReference>
<dbReference type="OrthoDB" id="428853at2759"/>
<evidence type="ECO:0000313" key="8">
    <source>
        <dbReference type="EMBL" id="CAE7251569.1"/>
    </source>
</evidence>
<organism evidence="8 9">
    <name type="scientific">Symbiodinium necroappetens</name>
    <dbReference type="NCBI Taxonomy" id="1628268"/>
    <lineage>
        <taxon>Eukaryota</taxon>
        <taxon>Sar</taxon>
        <taxon>Alveolata</taxon>
        <taxon>Dinophyceae</taxon>
        <taxon>Suessiales</taxon>
        <taxon>Symbiodiniaceae</taxon>
        <taxon>Symbiodinium</taxon>
    </lineage>
</organism>
<evidence type="ECO:0000256" key="4">
    <source>
        <dbReference type="ARBA" id="ARBA00022679"/>
    </source>
</evidence>
<feature type="region of interest" description="Disordered" evidence="6">
    <location>
        <begin position="295"/>
        <end position="317"/>
    </location>
</feature>
<proteinExistence type="inferred from homology"/>
<dbReference type="Proteomes" id="UP000601435">
    <property type="component" value="Unassembled WGS sequence"/>
</dbReference>
<dbReference type="InterPro" id="IPR005786">
    <property type="entry name" value="B_amino_transII"/>
</dbReference>
<keyword evidence="5" id="KW-0663">Pyridoxal phosphate</keyword>
<dbReference type="PANTHER" id="PTHR42825:SF2">
    <property type="entry name" value="BRANCHED-CHAIN-AMINO-ACID AMINOTRANSFERASE 3, CHLOROPLASTIC-RELATED"/>
    <property type="match status" value="1"/>
</dbReference>
<dbReference type="InterPro" id="IPR043132">
    <property type="entry name" value="BCAT-like_C"/>
</dbReference>
<dbReference type="GO" id="GO:0004084">
    <property type="term" value="F:branched-chain-amino-acid transaminase activity"/>
    <property type="evidence" value="ECO:0007669"/>
    <property type="project" value="InterPro"/>
</dbReference>
<evidence type="ECO:0000256" key="7">
    <source>
        <dbReference type="SAM" id="SignalP"/>
    </source>
</evidence>
<keyword evidence="7" id="KW-0732">Signal</keyword>
<feature type="chain" id="PRO_5032396782" evidence="7">
    <location>
        <begin position="21"/>
        <end position="642"/>
    </location>
</feature>
<dbReference type="EMBL" id="CAJNJA010009882">
    <property type="protein sequence ID" value="CAE7251569.1"/>
    <property type="molecule type" value="Genomic_DNA"/>
</dbReference>
<dbReference type="InterPro" id="IPR036038">
    <property type="entry name" value="Aminotransferase-like"/>
</dbReference>
<dbReference type="GO" id="GO:0009081">
    <property type="term" value="P:branched-chain amino acid metabolic process"/>
    <property type="evidence" value="ECO:0007669"/>
    <property type="project" value="InterPro"/>
</dbReference>
<comment type="similarity">
    <text evidence="2">Belongs to the class-IV pyridoxal-phosphate-dependent aminotransferase family.</text>
</comment>
<keyword evidence="9" id="KW-1185">Reference proteome</keyword>
<comment type="caution">
    <text evidence="8">The sequence shown here is derived from an EMBL/GenBank/DDBJ whole genome shotgun (WGS) entry which is preliminary data.</text>
</comment>
<keyword evidence="3" id="KW-0032">Aminotransferase</keyword>
<accession>A0A812M3L8</accession>
<name>A0A812M3L8_9DINO</name>
<dbReference type="AlphaFoldDB" id="A0A812M3L8"/>
<comment type="cofactor">
    <cofactor evidence="1">
        <name>pyridoxal 5'-phosphate</name>
        <dbReference type="ChEBI" id="CHEBI:597326"/>
    </cofactor>
</comment>
<evidence type="ECO:0000256" key="6">
    <source>
        <dbReference type="SAM" id="MobiDB-lite"/>
    </source>
</evidence>
<gene>
    <name evidence="8" type="primary">ilvE</name>
    <name evidence="8" type="ORF">SNEC2469_LOCUS5246</name>
</gene>
<evidence type="ECO:0000256" key="1">
    <source>
        <dbReference type="ARBA" id="ARBA00001933"/>
    </source>
</evidence>
<evidence type="ECO:0000256" key="3">
    <source>
        <dbReference type="ARBA" id="ARBA00022576"/>
    </source>
</evidence>